<dbReference type="Gene3D" id="3.20.20.330">
    <property type="entry name" value="Homocysteine-binding-like domain"/>
    <property type="match status" value="1"/>
</dbReference>
<dbReference type="Gene3D" id="3.20.20.20">
    <property type="entry name" value="Dihydropteroate synthase-like"/>
    <property type="match status" value="1"/>
</dbReference>
<evidence type="ECO:0000259" key="28">
    <source>
        <dbReference type="PROSITE" id="PS51332"/>
    </source>
</evidence>
<dbReference type="GO" id="GO:0031419">
    <property type="term" value="F:cobalamin binding"/>
    <property type="evidence" value="ECO:0007669"/>
    <property type="project" value="UniProtKB-UniRule"/>
</dbReference>
<protein>
    <recommendedName>
        <fullName evidence="7 20">Methionine synthase</fullName>
        <ecNumber evidence="6 20">2.1.1.13</ecNumber>
    </recommendedName>
    <alternativeName>
        <fullName evidence="19 21">5-methyltetrahydrofolate--homocysteine methyltransferase</fullName>
    </alternativeName>
</protein>
<dbReference type="InterPro" id="IPR011822">
    <property type="entry name" value="MetH"/>
</dbReference>
<evidence type="ECO:0000256" key="22">
    <source>
        <dbReference type="PIRSR" id="PIRSR000381-1"/>
    </source>
</evidence>
<keyword evidence="10 21" id="KW-0846">Cobalamin</keyword>
<evidence type="ECO:0000256" key="16">
    <source>
        <dbReference type="ARBA" id="ARBA00023167"/>
    </source>
</evidence>
<feature type="domain" description="Hcy-binding" evidence="25">
    <location>
        <begin position="1"/>
        <end position="320"/>
    </location>
</feature>
<dbReference type="SUPFAM" id="SSF82282">
    <property type="entry name" value="Homocysteine S-methyltransferase"/>
    <property type="match status" value="1"/>
</dbReference>
<dbReference type="InterPro" id="IPR006158">
    <property type="entry name" value="Cobalamin-bd"/>
</dbReference>
<dbReference type="InterPro" id="IPR033706">
    <property type="entry name" value="Met_synthase_B12-bd"/>
</dbReference>
<dbReference type="InterPro" id="IPR011005">
    <property type="entry name" value="Dihydropteroate_synth-like_sf"/>
</dbReference>
<evidence type="ECO:0000256" key="23">
    <source>
        <dbReference type="PIRSR" id="PIRSR000381-2"/>
    </source>
</evidence>
<sequence length="1208" mass="134054">MRNIYRELETRILLTDGGFGTMIQGYGLDEAAYRGERFAASETLLKGCNDLLNLTRPDIVREIHEKYLQAGSDVITTNTFNANAISLADYRLAEEAYEINRAGARIARAIADEFTARNPQKPRFVGGSMGPTSHTLSMSADVDNPGARAFTFEQLSEAYYNQARGLLDGGVDLFILETFFDALNAKAAIFAIQRLFAERGIKLPMIVSGTLTSSGRTLAGQTIEAFYTSITHAEPLAVSLNCSFGAKALLPYLERLAAVAEFRVAVYPNAGLPNVMGGYDETPAMFAADLEEYMRRGLVNLVGGCCGTTPQHILELSKIVGKHTPRPLPQQHHITCLSGLEQLRIVPEANFINIGERTNVAGSAKFARLIRERNYEEALSVARAQIEAGAQIVDVCMDDGLIDGAATMRDFLNLMGSEPEIAKVPVMIDSSKWEVLETGLRVTQGKSIVNSISLKEGEESFLHRARLIRRYGAAAVVMLFDERGQADTFARKIEVAERAYKLLTGDGFPAEDIIFDPNVLAVATGIEAHNAYAKDFIEAVRWIKEHLPHAKISGGVSNLSFAFRGNNTVREAMHSVFLYHAIQAGMDMAIVNPQMLQVYSDIEPELLQRVEDVILCRRDDAAERLSDYASQLKESATAQTHQTDAWRSDSLEKRIERAMLKGITDYIEEDALEGYRTLGSPLEVIDKLLMPAMEVVGDLFGQGKMFLPQVVKTARVMKKAVSALTPYIEQKSDAEAKSAGKILVATVKGDVHDIGKNIVAVVMACNGYTIRDLGVMVECPRIIDEAVAWGADAICLSGLITPSLEEMIHVCEELERRGLKIPVLIGGATTSDVHTAVKIAPVYSGVVIHADNASRNSKILAELLGPNREAYIARVRQQQQALRDEYLRTEEMRTILPIVEVRKMRRKKSPDRIVVPAHSGRIVFPDVDIADVEPLIDWNFFFLGWGLKGRVPEIFDHPQHGEEARKLRDDAQRLLDRIREEKLLTLQGVAGIFEAVSHGDDIIITDTKGRKTTLPMLRNQAPGKADTPRCLADLVVDEREKRKDYIGCFAVTAGVGLKELEKKFRDEGDDYNAILAKLLADRLTEALAQWVHIFIRRQMWGYETGEAPTPAQIIREQYRGKRMAFGYPACPDHSLKREVFDLLAVEKVSGMKLGENFMISPEEALCGLLFADAEYFSVGRIDTKQLLDYAKRRKMEVDTIKKLIPNNI</sequence>
<evidence type="ECO:0000256" key="10">
    <source>
        <dbReference type="ARBA" id="ARBA00022628"/>
    </source>
</evidence>
<dbReference type="InterPro" id="IPR003726">
    <property type="entry name" value="HCY_dom"/>
</dbReference>
<dbReference type="SUPFAM" id="SSF51717">
    <property type="entry name" value="Dihydropteroate synthetase-like"/>
    <property type="match status" value="1"/>
</dbReference>
<evidence type="ECO:0000256" key="11">
    <source>
        <dbReference type="ARBA" id="ARBA00022679"/>
    </source>
</evidence>
<feature type="domain" description="Pterin-binding" evidence="26">
    <location>
        <begin position="351"/>
        <end position="611"/>
    </location>
</feature>
<dbReference type="InterPro" id="IPR003759">
    <property type="entry name" value="Cbl-bd_cap"/>
</dbReference>
<feature type="binding site" evidence="22 24">
    <location>
        <position position="305"/>
    </location>
    <ligand>
        <name>Zn(2+)</name>
        <dbReference type="ChEBI" id="CHEBI:29105"/>
    </ligand>
</feature>
<dbReference type="PROSITE" id="PS50974">
    <property type="entry name" value="ADOMET_ACTIVATION"/>
    <property type="match status" value="1"/>
</dbReference>
<dbReference type="PROSITE" id="PS50970">
    <property type="entry name" value="HCY"/>
    <property type="match status" value="1"/>
</dbReference>
<keyword evidence="8 21" id="KW-0489">Methyltransferase</keyword>
<comment type="cofactor">
    <cofactor evidence="2 21 24">
        <name>Zn(2+)</name>
        <dbReference type="ChEBI" id="CHEBI:29105"/>
    </cofactor>
</comment>
<dbReference type="InterPro" id="IPR000489">
    <property type="entry name" value="Pterin-binding_dom"/>
</dbReference>
<feature type="binding site" evidence="23">
    <location>
        <begin position="1175"/>
        <end position="1176"/>
    </location>
    <ligand>
        <name>S-adenosyl-L-methionine</name>
        <dbReference type="ChEBI" id="CHEBI:59789"/>
    </ligand>
</feature>
<comment type="domain">
    <text evidence="21">Modular enzyme with four functionally distinct domains. The isolated Hcy-binding domain catalyzes methyl transfer from free methylcobalamin to homocysteine. The Hcy-binding domain in association with the pterin-binding domain catalyzes the methylation of cob(I)alamin by methyltetrahydrofolate and the methylation of homocysteine. The B12-binding domain binds the cofactor. The AdoMet activation domain binds S-adenosyl-L-methionine. Under aerobic conditions cob(I)alamin can be converted to inactive cob(II)alamin. Reductive methylation by S-adenosyl-L-methionine and flavodoxin regenerates methylcobalamin.</text>
</comment>
<dbReference type="FunFam" id="3.20.20.330:FF:000001">
    <property type="entry name" value="Methionine synthase"/>
    <property type="match status" value="1"/>
</dbReference>
<dbReference type="CDD" id="cd02069">
    <property type="entry name" value="methionine_synthase_B12_BD"/>
    <property type="match status" value="1"/>
</dbReference>
<keyword evidence="16 21" id="KW-0486">Methionine biosynthesis</keyword>
<comment type="similarity">
    <text evidence="5">Belongs to the vitamin-B12 dependent methionine synthase family.</text>
</comment>
<evidence type="ECO:0000256" key="20">
    <source>
        <dbReference type="NCBIfam" id="TIGR02082"/>
    </source>
</evidence>
<keyword evidence="15 21" id="KW-0862">Zinc</keyword>
<proteinExistence type="inferred from homology"/>
<dbReference type="CDD" id="cd00740">
    <property type="entry name" value="MeTr"/>
    <property type="match status" value="1"/>
</dbReference>
<dbReference type="InterPro" id="IPR036594">
    <property type="entry name" value="Meth_synthase_dom"/>
</dbReference>
<keyword evidence="11 21" id="KW-0808">Transferase</keyword>
<evidence type="ECO:0000256" key="17">
    <source>
        <dbReference type="ARBA" id="ARBA00023285"/>
    </source>
</evidence>
<feature type="binding site" evidence="22 24">
    <location>
        <position position="306"/>
    </location>
    <ligand>
        <name>Zn(2+)</name>
        <dbReference type="ChEBI" id="CHEBI:29105"/>
    </ligand>
</feature>
<keyword evidence="13 21" id="KW-0479">Metal-binding</keyword>
<dbReference type="GO" id="GO:0050667">
    <property type="term" value="P:homocysteine metabolic process"/>
    <property type="evidence" value="ECO:0007669"/>
    <property type="project" value="TreeGrafter"/>
</dbReference>
<dbReference type="NCBIfam" id="TIGR02082">
    <property type="entry name" value="metH"/>
    <property type="match status" value="1"/>
</dbReference>
<dbReference type="InterPro" id="IPR036724">
    <property type="entry name" value="Cobalamin-bd_sf"/>
</dbReference>
<dbReference type="EC" id="2.1.1.13" evidence="6 20"/>
<dbReference type="Gene3D" id="3.40.50.280">
    <property type="entry name" value="Cobalamin-binding domain"/>
    <property type="match status" value="1"/>
</dbReference>
<dbReference type="GO" id="GO:0032259">
    <property type="term" value="P:methylation"/>
    <property type="evidence" value="ECO:0007669"/>
    <property type="project" value="UniProtKB-KW"/>
</dbReference>
<reference evidence="30" key="1">
    <citation type="journal article" date="2021" name="PeerJ">
        <title>Extensive microbial diversity within the chicken gut microbiome revealed by metagenomics and culture.</title>
        <authorList>
            <person name="Gilroy R."/>
            <person name="Ravi A."/>
            <person name="Getino M."/>
            <person name="Pursley I."/>
            <person name="Horton D.L."/>
            <person name="Alikhan N.F."/>
            <person name="Baker D."/>
            <person name="Gharbi K."/>
            <person name="Hall N."/>
            <person name="Watson M."/>
            <person name="Adriaenssens E.M."/>
            <person name="Foster-Nyarko E."/>
            <person name="Jarju S."/>
            <person name="Secka A."/>
            <person name="Antonio M."/>
            <person name="Oren A."/>
            <person name="Chaudhuri R.R."/>
            <person name="La Ragione R."/>
            <person name="Hildebrand F."/>
            <person name="Pallen M.J."/>
        </authorList>
    </citation>
    <scope>NUCLEOTIDE SEQUENCE</scope>
    <source>
        <strain evidence="30">CHK169-11906</strain>
    </source>
</reference>
<dbReference type="PROSITE" id="PS50972">
    <property type="entry name" value="PTERIN_BINDING"/>
    <property type="match status" value="1"/>
</dbReference>
<dbReference type="GO" id="GO:0046653">
    <property type="term" value="P:tetrahydrofolate metabolic process"/>
    <property type="evidence" value="ECO:0007669"/>
    <property type="project" value="TreeGrafter"/>
</dbReference>
<feature type="binding site" evidence="23">
    <location>
        <position position="1122"/>
    </location>
    <ligand>
        <name>S-adenosyl-L-methionine</name>
        <dbReference type="ChEBI" id="CHEBI:59789"/>
    </ligand>
</feature>
<evidence type="ECO:0000259" key="26">
    <source>
        <dbReference type="PROSITE" id="PS50972"/>
    </source>
</evidence>
<evidence type="ECO:0000256" key="19">
    <source>
        <dbReference type="ARBA" id="ARBA00031040"/>
    </source>
</evidence>
<dbReference type="SUPFAM" id="SSF47644">
    <property type="entry name" value="Methionine synthase domain"/>
    <property type="match status" value="1"/>
</dbReference>
<dbReference type="SUPFAM" id="SSF52242">
    <property type="entry name" value="Cobalamin (vitamin B12)-binding domain"/>
    <property type="match status" value="1"/>
</dbReference>
<keyword evidence="9 21" id="KW-0028">Amino-acid biosynthesis</keyword>
<dbReference type="GO" id="GO:0008270">
    <property type="term" value="F:zinc ion binding"/>
    <property type="evidence" value="ECO:0007669"/>
    <property type="project" value="UniProtKB-UniRule"/>
</dbReference>
<evidence type="ECO:0000256" key="1">
    <source>
        <dbReference type="ARBA" id="ARBA00001700"/>
    </source>
</evidence>
<comment type="catalytic activity">
    <reaction evidence="1 21">
        <text>(6S)-5-methyl-5,6,7,8-tetrahydrofolate + L-homocysteine = (6S)-5,6,7,8-tetrahydrofolate + L-methionine</text>
        <dbReference type="Rhea" id="RHEA:11172"/>
        <dbReference type="ChEBI" id="CHEBI:18608"/>
        <dbReference type="ChEBI" id="CHEBI:57453"/>
        <dbReference type="ChEBI" id="CHEBI:57844"/>
        <dbReference type="ChEBI" id="CHEBI:58199"/>
        <dbReference type="EC" id="2.1.1.13"/>
    </reaction>
</comment>
<feature type="binding site" evidence="23">
    <location>
        <position position="801"/>
    </location>
    <ligand>
        <name>methylcob(III)alamin</name>
        <dbReference type="ChEBI" id="CHEBI:28115"/>
    </ligand>
</feature>
<dbReference type="Gene3D" id="1.10.288.10">
    <property type="entry name" value="Cobalamin-dependent Methionine Synthase, domain 2"/>
    <property type="match status" value="1"/>
</dbReference>
<dbReference type="PANTHER" id="PTHR45833:SF1">
    <property type="entry name" value="METHIONINE SYNTHASE"/>
    <property type="match status" value="1"/>
</dbReference>
<evidence type="ECO:0000256" key="6">
    <source>
        <dbReference type="ARBA" id="ARBA00012032"/>
    </source>
</evidence>
<evidence type="ECO:0000256" key="4">
    <source>
        <dbReference type="ARBA" id="ARBA00005178"/>
    </source>
</evidence>
<dbReference type="NCBIfam" id="NF007024">
    <property type="entry name" value="PRK09490.1"/>
    <property type="match status" value="1"/>
</dbReference>
<dbReference type="SUPFAM" id="SSF56507">
    <property type="entry name" value="Methionine synthase activation domain-like"/>
    <property type="match status" value="1"/>
</dbReference>
<dbReference type="GO" id="GO:0008705">
    <property type="term" value="F:methionine synthase activity"/>
    <property type="evidence" value="ECO:0007669"/>
    <property type="project" value="UniProtKB-UniRule"/>
</dbReference>
<reference evidence="30" key="2">
    <citation type="submission" date="2021-04" db="EMBL/GenBank/DDBJ databases">
        <authorList>
            <person name="Gilroy R."/>
        </authorList>
    </citation>
    <scope>NUCLEOTIDE SEQUENCE</scope>
    <source>
        <strain evidence="30">CHK169-11906</strain>
    </source>
</reference>
<dbReference type="GO" id="GO:0005829">
    <property type="term" value="C:cytosol"/>
    <property type="evidence" value="ECO:0007669"/>
    <property type="project" value="TreeGrafter"/>
</dbReference>
<dbReference type="PROSITE" id="PS51337">
    <property type="entry name" value="B12_BINDING_NTER"/>
    <property type="match status" value="1"/>
</dbReference>
<feature type="domain" description="B12-binding N-terminal" evidence="29">
    <location>
        <begin position="642"/>
        <end position="736"/>
    </location>
</feature>
<dbReference type="InterPro" id="IPR036589">
    <property type="entry name" value="HCY_dom_sf"/>
</dbReference>
<dbReference type="Pfam" id="PF02965">
    <property type="entry name" value="Met_synt_B12"/>
    <property type="match status" value="1"/>
</dbReference>
<comment type="function">
    <text evidence="18 21">Catalyzes the transfer of a methyl group from methyl-cobalamin to homocysteine, yielding enzyme-bound cob(I)alamin and methionine. Subsequently, remethylates the cofactor using methyltetrahydrofolate.</text>
</comment>
<feature type="binding site" evidence="23">
    <location>
        <position position="853"/>
    </location>
    <ligand>
        <name>methylcob(III)alamin</name>
        <dbReference type="ChEBI" id="CHEBI:28115"/>
    </ligand>
</feature>
<feature type="binding site" evidence="23">
    <location>
        <position position="797"/>
    </location>
    <ligand>
        <name>methylcob(III)alamin</name>
        <dbReference type="ChEBI" id="CHEBI:28115"/>
    </ligand>
</feature>
<feature type="binding site" evidence="23">
    <location>
        <position position="937"/>
    </location>
    <ligand>
        <name>S-adenosyl-L-methionine</name>
        <dbReference type="ChEBI" id="CHEBI:59789"/>
    </ligand>
</feature>
<evidence type="ECO:0000256" key="9">
    <source>
        <dbReference type="ARBA" id="ARBA00022605"/>
    </source>
</evidence>
<comment type="caution">
    <text evidence="30">The sequence shown here is derived from an EMBL/GenBank/DDBJ whole genome shotgun (WGS) entry which is preliminary data.</text>
</comment>
<evidence type="ECO:0000256" key="8">
    <source>
        <dbReference type="ARBA" id="ARBA00022603"/>
    </source>
</evidence>
<evidence type="ECO:0000259" key="29">
    <source>
        <dbReference type="PROSITE" id="PS51337"/>
    </source>
</evidence>
<feature type="domain" description="AdoMet activation" evidence="27">
    <location>
        <begin position="889"/>
        <end position="1208"/>
    </location>
</feature>
<dbReference type="InterPro" id="IPR050554">
    <property type="entry name" value="Met_Synthase/Corrinoid"/>
</dbReference>
<evidence type="ECO:0000256" key="15">
    <source>
        <dbReference type="ARBA" id="ARBA00022833"/>
    </source>
</evidence>
<evidence type="ECO:0000313" key="31">
    <source>
        <dbReference type="Proteomes" id="UP000824259"/>
    </source>
</evidence>
<dbReference type="Pfam" id="PF00809">
    <property type="entry name" value="Pterin_bind"/>
    <property type="match status" value="1"/>
</dbReference>
<keyword evidence="12 21" id="KW-0949">S-adenosyl-L-methionine</keyword>
<evidence type="ECO:0000256" key="24">
    <source>
        <dbReference type="PROSITE-ProRule" id="PRU00333"/>
    </source>
</evidence>
<dbReference type="SMART" id="SM01018">
    <property type="entry name" value="B12-binding_2"/>
    <property type="match status" value="1"/>
</dbReference>
<evidence type="ECO:0000256" key="13">
    <source>
        <dbReference type="ARBA" id="ARBA00022723"/>
    </source>
</evidence>
<dbReference type="Gene3D" id="3.10.196.10">
    <property type="entry name" value="Vitamin B12-dependent methionine synthase, activation domain"/>
    <property type="match status" value="1"/>
</dbReference>
<evidence type="ECO:0000256" key="18">
    <source>
        <dbReference type="ARBA" id="ARBA00025552"/>
    </source>
</evidence>
<keyword evidence="14" id="KW-0677">Repeat</keyword>
<dbReference type="PROSITE" id="PS51332">
    <property type="entry name" value="B12_BINDING"/>
    <property type="match status" value="1"/>
</dbReference>
<evidence type="ECO:0000256" key="7">
    <source>
        <dbReference type="ARBA" id="ARBA00013998"/>
    </source>
</evidence>
<dbReference type="Proteomes" id="UP000824259">
    <property type="component" value="Unassembled WGS sequence"/>
</dbReference>
<evidence type="ECO:0000256" key="2">
    <source>
        <dbReference type="ARBA" id="ARBA00001947"/>
    </source>
</evidence>
<keyword evidence="17 21" id="KW-0170">Cobalt</keyword>
<organism evidence="30 31">
    <name type="scientific">Candidatus Alistipes avicola</name>
    <dbReference type="NCBI Taxonomy" id="2838432"/>
    <lineage>
        <taxon>Bacteria</taxon>
        <taxon>Pseudomonadati</taxon>
        <taxon>Bacteroidota</taxon>
        <taxon>Bacteroidia</taxon>
        <taxon>Bacteroidales</taxon>
        <taxon>Rikenellaceae</taxon>
        <taxon>Alistipes</taxon>
    </lineage>
</organism>
<evidence type="ECO:0000256" key="3">
    <source>
        <dbReference type="ARBA" id="ARBA00001956"/>
    </source>
</evidence>
<feature type="binding site" description="axial binding residue" evidence="22">
    <location>
        <position position="752"/>
    </location>
    <ligand>
        <name>methylcob(III)alamin</name>
        <dbReference type="ChEBI" id="CHEBI:28115"/>
    </ligand>
    <ligandPart>
        <name>Co</name>
        <dbReference type="ChEBI" id="CHEBI:27638"/>
    </ligandPart>
</feature>
<comment type="pathway">
    <text evidence="4 21">Amino-acid biosynthesis; L-methionine biosynthesis via de novo pathway; L-methionine from L-homocysteine (MetH route): step 1/1.</text>
</comment>
<dbReference type="EMBL" id="DWYR01000001">
    <property type="protein sequence ID" value="HJA97988.1"/>
    <property type="molecule type" value="Genomic_DNA"/>
</dbReference>
<dbReference type="PANTHER" id="PTHR45833">
    <property type="entry name" value="METHIONINE SYNTHASE"/>
    <property type="match status" value="1"/>
</dbReference>
<dbReference type="InterPro" id="IPR004223">
    <property type="entry name" value="VitB12-dep_Met_synth_activ_dom"/>
</dbReference>
<evidence type="ECO:0000256" key="21">
    <source>
        <dbReference type="PIRNR" id="PIRNR000381"/>
    </source>
</evidence>
<feature type="binding site" evidence="22 24">
    <location>
        <position position="242"/>
    </location>
    <ligand>
        <name>Zn(2+)</name>
        <dbReference type="ChEBI" id="CHEBI:29105"/>
    </ligand>
</feature>
<dbReference type="Pfam" id="PF02607">
    <property type="entry name" value="B12-binding_2"/>
    <property type="match status" value="1"/>
</dbReference>
<dbReference type="Pfam" id="PF02574">
    <property type="entry name" value="S-methyl_trans"/>
    <property type="match status" value="1"/>
</dbReference>
<dbReference type="InterPro" id="IPR037010">
    <property type="entry name" value="VitB12-dep_Met_synth_activ_sf"/>
</dbReference>
<evidence type="ECO:0000259" key="27">
    <source>
        <dbReference type="PROSITE" id="PS50974"/>
    </source>
</evidence>
<feature type="domain" description="B12-binding" evidence="28">
    <location>
        <begin position="739"/>
        <end position="874"/>
    </location>
</feature>
<feature type="binding site" evidence="23">
    <location>
        <begin position="749"/>
        <end position="753"/>
    </location>
    <ligand>
        <name>methylcob(III)alamin</name>
        <dbReference type="ChEBI" id="CHEBI:28115"/>
    </ligand>
</feature>
<accession>A0A9D2L306</accession>
<gene>
    <name evidence="30" type="primary">metH</name>
    <name evidence="30" type="ORF">H9779_00065</name>
</gene>
<dbReference type="PIRSF" id="PIRSF000381">
    <property type="entry name" value="MetH"/>
    <property type="match status" value="1"/>
</dbReference>
<dbReference type="FunFam" id="1.10.1240.10:FF:000001">
    <property type="entry name" value="Methionine synthase"/>
    <property type="match status" value="1"/>
</dbReference>
<evidence type="ECO:0000313" key="30">
    <source>
        <dbReference type="EMBL" id="HJA97988.1"/>
    </source>
</evidence>
<evidence type="ECO:0000256" key="14">
    <source>
        <dbReference type="ARBA" id="ARBA00022737"/>
    </source>
</evidence>
<evidence type="ECO:0000256" key="5">
    <source>
        <dbReference type="ARBA" id="ARBA00010398"/>
    </source>
</evidence>
<evidence type="ECO:0000256" key="12">
    <source>
        <dbReference type="ARBA" id="ARBA00022691"/>
    </source>
</evidence>
<name>A0A9D2L306_9BACT</name>
<comment type="cofactor">
    <cofactor evidence="3 21 22">
        <name>methylcob(III)alamin</name>
        <dbReference type="ChEBI" id="CHEBI:28115"/>
    </cofactor>
</comment>
<evidence type="ECO:0000259" key="25">
    <source>
        <dbReference type="PROSITE" id="PS50970"/>
    </source>
</evidence>
<dbReference type="Gene3D" id="1.10.1240.10">
    <property type="entry name" value="Methionine synthase domain"/>
    <property type="match status" value="1"/>
</dbReference>
<dbReference type="Pfam" id="PF02310">
    <property type="entry name" value="B12-binding"/>
    <property type="match status" value="1"/>
</dbReference>
<dbReference type="AlphaFoldDB" id="A0A9D2L306"/>
<dbReference type="FunFam" id="3.20.20.20:FF:000002">
    <property type="entry name" value="Methionine synthase"/>
    <property type="match status" value="1"/>
</dbReference>